<dbReference type="Proteomes" id="UP000236333">
    <property type="component" value="Unassembled WGS sequence"/>
</dbReference>
<name>A0A2J8A3I9_9CHLO</name>
<dbReference type="GO" id="GO:0005524">
    <property type="term" value="F:ATP binding"/>
    <property type="evidence" value="ECO:0007669"/>
    <property type="project" value="InterPro"/>
</dbReference>
<dbReference type="AlphaFoldDB" id="A0A2J8A3I9"/>
<dbReference type="GO" id="GO:0042555">
    <property type="term" value="C:MCM complex"/>
    <property type="evidence" value="ECO:0007669"/>
    <property type="project" value="InterPro"/>
</dbReference>
<protein>
    <submittedName>
        <fullName evidence="2">Uncharacterized protein</fullName>
    </submittedName>
</protein>
<sequence>MPLPQDGSANPLDEYEAVEEEVVEEEEEGEDLMENMERDYQPQPHLDNYDPAGLDDGEEEEGVEDEHAARMSAEDELNRRDRSTLRPRRTMPDFMNDG</sequence>
<feature type="compositionally biased region" description="Acidic residues" evidence="1">
    <location>
        <begin position="53"/>
        <end position="64"/>
    </location>
</feature>
<feature type="region of interest" description="Disordered" evidence="1">
    <location>
        <begin position="1"/>
        <end position="98"/>
    </location>
</feature>
<reference evidence="2 3" key="1">
    <citation type="journal article" date="2017" name="Mol. Biol. Evol.">
        <title>The 4-celled Tetrabaena socialis nuclear genome reveals the essential components for genetic control of cell number at the origin of multicellularity in the volvocine lineage.</title>
        <authorList>
            <person name="Featherston J."/>
            <person name="Arakaki Y."/>
            <person name="Hanschen E.R."/>
            <person name="Ferris P.J."/>
            <person name="Michod R.E."/>
            <person name="Olson B.J.S.C."/>
            <person name="Nozaki H."/>
            <person name="Durand P.M."/>
        </authorList>
    </citation>
    <scope>NUCLEOTIDE SEQUENCE [LARGE SCALE GENOMIC DNA]</scope>
    <source>
        <strain evidence="2 3">NIES-571</strain>
    </source>
</reference>
<gene>
    <name evidence="2" type="ORF">TSOC_006523</name>
</gene>
<feature type="compositionally biased region" description="Acidic residues" evidence="1">
    <location>
        <begin position="13"/>
        <end position="34"/>
    </location>
</feature>
<dbReference type="GO" id="GO:0005634">
    <property type="term" value="C:nucleus"/>
    <property type="evidence" value="ECO:0007669"/>
    <property type="project" value="InterPro"/>
</dbReference>
<proteinExistence type="predicted"/>
<dbReference type="InterPro" id="IPR008045">
    <property type="entry name" value="MCM2"/>
</dbReference>
<dbReference type="GO" id="GO:0003677">
    <property type="term" value="F:DNA binding"/>
    <property type="evidence" value="ECO:0007669"/>
    <property type="project" value="InterPro"/>
</dbReference>
<keyword evidence="3" id="KW-1185">Reference proteome</keyword>
<evidence type="ECO:0000256" key="1">
    <source>
        <dbReference type="SAM" id="MobiDB-lite"/>
    </source>
</evidence>
<feature type="compositionally biased region" description="Basic and acidic residues" evidence="1">
    <location>
        <begin position="65"/>
        <end position="84"/>
    </location>
</feature>
<evidence type="ECO:0000313" key="2">
    <source>
        <dbReference type="EMBL" id="PNH07058.1"/>
    </source>
</evidence>
<organism evidence="2 3">
    <name type="scientific">Tetrabaena socialis</name>
    <dbReference type="NCBI Taxonomy" id="47790"/>
    <lineage>
        <taxon>Eukaryota</taxon>
        <taxon>Viridiplantae</taxon>
        <taxon>Chlorophyta</taxon>
        <taxon>core chlorophytes</taxon>
        <taxon>Chlorophyceae</taxon>
        <taxon>CS clade</taxon>
        <taxon>Chlamydomonadales</taxon>
        <taxon>Tetrabaenaceae</taxon>
        <taxon>Tetrabaena</taxon>
    </lineage>
</organism>
<dbReference type="EMBL" id="PGGS01000200">
    <property type="protein sequence ID" value="PNH07058.1"/>
    <property type="molecule type" value="Genomic_DNA"/>
</dbReference>
<feature type="non-terminal residue" evidence="2">
    <location>
        <position position="98"/>
    </location>
</feature>
<dbReference type="GO" id="GO:0006270">
    <property type="term" value="P:DNA replication initiation"/>
    <property type="evidence" value="ECO:0007669"/>
    <property type="project" value="InterPro"/>
</dbReference>
<dbReference type="Pfam" id="PF12619">
    <property type="entry name" value="MCM2_N"/>
    <property type="match status" value="1"/>
</dbReference>
<accession>A0A2J8A3I9</accession>
<comment type="caution">
    <text evidence="2">The sequence shown here is derived from an EMBL/GenBank/DDBJ whole genome shotgun (WGS) entry which is preliminary data.</text>
</comment>
<evidence type="ECO:0000313" key="3">
    <source>
        <dbReference type="Proteomes" id="UP000236333"/>
    </source>
</evidence>